<dbReference type="KEGG" id="amah:DLM_1151"/>
<dbReference type="OrthoDB" id="8526975at2"/>
<reference evidence="1 2" key="2">
    <citation type="journal article" date="2017" name="Genome Announc.">
        <title>Draft genome sequence of Aquitalea magnusonii strain H3, a plant growth-promoting bacterium of duckweed Lemna minor.</title>
        <authorList>
            <person name="Ishizawa H."/>
            <person name="Kuroda M."/>
            <person name="Ike M."/>
        </authorList>
    </citation>
    <scope>NUCLEOTIDE SEQUENCE [LARGE SCALE GENOMIC DNA]</scope>
    <source>
        <strain evidence="1 2">H3</strain>
    </source>
</reference>
<dbReference type="Gene3D" id="1.10.3680.10">
    <property type="entry name" value="TerB-like"/>
    <property type="match status" value="1"/>
</dbReference>
<dbReference type="RefSeq" id="WP_089085373.1">
    <property type="nucleotide sequence ID" value="NZ_AP018823.1"/>
</dbReference>
<dbReference type="InterPro" id="IPR029024">
    <property type="entry name" value="TerB-like"/>
</dbReference>
<dbReference type="STRING" id="332411.VI06_20210"/>
<evidence type="ECO:0000313" key="1">
    <source>
        <dbReference type="EMBL" id="BBF84776.1"/>
    </source>
</evidence>
<reference evidence="2" key="3">
    <citation type="journal article" date="2017" name="Plant Physiol. Biochem.">
        <title>Differential oxidative and antioxidative response of duckweed Lemna minor toward plant growth promoting/inhibiting bacteria.</title>
        <authorList>
            <person name="Ishizawa H."/>
            <person name="Kuroda M."/>
            <person name="Morikawa M."/>
            <person name="Ike M."/>
        </authorList>
    </citation>
    <scope>NUCLEOTIDE SEQUENCE [LARGE SCALE GENOMIC DNA]</scope>
    <source>
        <strain evidence="2">H3</strain>
    </source>
</reference>
<dbReference type="CDD" id="cd07177">
    <property type="entry name" value="terB_like"/>
    <property type="match status" value="1"/>
</dbReference>
<sequence length="137" mass="15780">MRPYPINSPQAIARLLAMFMISDGNMDPRELDLLEDVNVYDLIKLPRKQFAQVLVEYCDDISDEAEQDGTIHLLDSDRIEAMLAEVTDPNKRILTCVLAMDISKSDGTISDPEIVLLRHMMKEWNISLEDLERQFVR</sequence>
<accession>A0A3G9GGX9</accession>
<name>A0A3G9GGX9_9NEIS</name>
<dbReference type="SUPFAM" id="SSF158682">
    <property type="entry name" value="TerB-like"/>
    <property type="match status" value="1"/>
</dbReference>
<protein>
    <recommendedName>
        <fullName evidence="3">Co-chaperone DjlA N-terminal domain-containing protein</fullName>
    </recommendedName>
</protein>
<dbReference type="EMBL" id="AP018823">
    <property type="protein sequence ID" value="BBF84776.1"/>
    <property type="molecule type" value="Genomic_DNA"/>
</dbReference>
<proteinExistence type="predicted"/>
<evidence type="ECO:0008006" key="3">
    <source>
        <dbReference type="Google" id="ProtNLM"/>
    </source>
</evidence>
<dbReference type="AlphaFoldDB" id="A0A3G9GGX9"/>
<organism evidence="1 2">
    <name type="scientific">Aquitalea magnusonii</name>
    <dbReference type="NCBI Taxonomy" id="332411"/>
    <lineage>
        <taxon>Bacteria</taxon>
        <taxon>Pseudomonadati</taxon>
        <taxon>Pseudomonadota</taxon>
        <taxon>Betaproteobacteria</taxon>
        <taxon>Neisseriales</taxon>
        <taxon>Chromobacteriaceae</taxon>
        <taxon>Aquitalea</taxon>
    </lineage>
</organism>
<dbReference type="Proteomes" id="UP000198290">
    <property type="component" value="Chromosome"/>
</dbReference>
<reference evidence="2" key="1">
    <citation type="journal article" date="2017" name="Biotechnol. Biofuels">
        <title>Evaluation of environmental bacterial communities as a factor affecting the growth of duckweed Lemna minor.</title>
        <authorList>
            <person name="Ishizawa H."/>
            <person name="Kuroda M."/>
            <person name="Morikawa M."/>
            <person name="Ike M."/>
        </authorList>
    </citation>
    <scope>NUCLEOTIDE SEQUENCE [LARGE SCALE GENOMIC DNA]</scope>
    <source>
        <strain evidence="2">H3</strain>
    </source>
</reference>
<evidence type="ECO:0000313" key="2">
    <source>
        <dbReference type="Proteomes" id="UP000198290"/>
    </source>
</evidence>
<gene>
    <name evidence="1" type="ORF">DLM_1151</name>
</gene>
<keyword evidence="2" id="KW-1185">Reference proteome</keyword>